<dbReference type="EMBL" id="JAICBX010000004">
    <property type="protein sequence ID" value="MBW8639383.1"/>
    <property type="molecule type" value="Genomic_DNA"/>
</dbReference>
<dbReference type="Pfam" id="PF01642">
    <property type="entry name" value="MM_CoA_mutase"/>
    <property type="match status" value="1"/>
</dbReference>
<dbReference type="SUPFAM" id="SSF51703">
    <property type="entry name" value="Cobalamin (vitamin B12)-dependent enzymes"/>
    <property type="match status" value="1"/>
</dbReference>
<dbReference type="GO" id="GO:0031419">
    <property type="term" value="F:cobalamin binding"/>
    <property type="evidence" value="ECO:0007669"/>
    <property type="project" value="InterPro"/>
</dbReference>
<dbReference type="Proteomes" id="UP001196509">
    <property type="component" value="Unassembled WGS sequence"/>
</dbReference>
<dbReference type="PANTHER" id="PTHR48101:SF4">
    <property type="entry name" value="METHYLMALONYL-COA MUTASE, MITOCHONDRIAL"/>
    <property type="match status" value="1"/>
</dbReference>
<evidence type="ECO:0000313" key="3">
    <source>
        <dbReference type="Proteomes" id="UP001196509"/>
    </source>
</evidence>
<dbReference type="GO" id="GO:0005737">
    <property type="term" value="C:cytoplasm"/>
    <property type="evidence" value="ECO:0007669"/>
    <property type="project" value="TreeGrafter"/>
</dbReference>
<dbReference type="InterPro" id="IPR016176">
    <property type="entry name" value="Cbl-dep_enz_cat"/>
</dbReference>
<evidence type="ECO:0000313" key="2">
    <source>
        <dbReference type="EMBL" id="MBW8639383.1"/>
    </source>
</evidence>
<dbReference type="Gene3D" id="3.20.20.240">
    <property type="entry name" value="Methylmalonyl-CoA mutase"/>
    <property type="match status" value="2"/>
</dbReference>
<gene>
    <name evidence="2" type="ORF">K1W69_19470</name>
</gene>
<reference evidence="2" key="1">
    <citation type="submission" date="2021-08" db="EMBL/GenBank/DDBJ databases">
        <title>Hoeflea bacterium WL0058 sp. nov., isolated from the sediment.</title>
        <authorList>
            <person name="Wang L."/>
            <person name="Zhang D."/>
        </authorList>
    </citation>
    <scope>NUCLEOTIDE SEQUENCE</scope>
    <source>
        <strain evidence="2">WL0058</strain>
    </source>
</reference>
<protein>
    <submittedName>
        <fullName evidence="2">Methylmalonyl-CoA mutase</fullName>
    </submittedName>
</protein>
<name>A0AAE3D397_9HYPH</name>
<dbReference type="PANTHER" id="PTHR48101">
    <property type="entry name" value="METHYLMALONYL-COA MUTASE, MITOCHONDRIAL-RELATED"/>
    <property type="match status" value="1"/>
</dbReference>
<proteinExistence type="predicted"/>
<accession>A0AAE3D397</accession>
<organism evidence="2 3">
    <name type="scientific">Flavimaribacter sediminis</name>
    <dbReference type="NCBI Taxonomy" id="2865987"/>
    <lineage>
        <taxon>Bacteria</taxon>
        <taxon>Pseudomonadati</taxon>
        <taxon>Pseudomonadota</taxon>
        <taxon>Alphaproteobacteria</taxon>
        <taxon>Hyphomicrobiales</taxon>
        <taxon>Rhizobiaceae</taxon>
        <taxon>Flavimaribacter</taxon>
    </lineage>
</organism>
<feature type="domain" description="Methylmalonyl-CoA mutase alpha/beta chain catalytic" evidence="1">
    <location>
        <begin position="188"/>
        <end position="426"/>
    </location>
</feature>
<dbReference type="GO" id="GO:0019678">
    <property type="term" value="P:propionate metabolic process, methylmalonyl pathway"/>
    <property type="evidence" value="ECO:0007669"/>
    <property type="project" value="TreeGrafter"/>
</dbReference>
<keyword evidence="3" id="KW-1185">Reference proteome</keyword>
<dbReference type="GO" id="GO:0004494">
    <property type="term" value="F:methylmalonyl-CoA mutase activity"/>
    <property type="evidence" value="ECO:0007669"/>
    <property type="project" value="TreeGrafter"/>
</dbReference>
<dbReference type="InterPro" id="IPR006099">
    <property type="entry name" value="MeMalonylCoA_mutase_a/b_cat"/>
</dbReference>
<sequence length="455" mass="48035">MDYREIENTAFAPADEATWRKLAEKALKGADFDAALVSRSDDDIAYGPIYTRSASPAFLHRIDADNPWSVCQRVDDPDASRASVQIAEDLQNGADSLMVCLEGAPSALGFGASADIADRLAYNKPRAIWLDPGADFGAASKFSSIEGATLYGGLDPWCVAARFGVDQVDPAALAPAARALGGVALKADGRVVHNAGGTEGQELAFILASMAENLRLFEAADIAPGDVFAMTALYASVDQDQFLSTARLRALRQLAAAMQKACAVAPVSMPIHAETSLRMLTRQDAETGVLRNTIAAFAAGIGGADAVTVLPHSWSAGLPEAAARRLARNTQIVLIEESRLDHVLDPMAGAGGVEYLTSEIAAVAWRLFQEIEAEGGLLASLTSGAFQSRVHEARAARFQRIEKGERPIIGTTLYPPAAERPLDVYEKTAAPETPAMDAKSLAPAPLYLAAEGEAA</sequence>
<comment type="caution">
    <text evidence="2">The sequence shown here is derived from an EMBL/GenBank/DDBJ whole genome shotgun (WGS) entry which is preliminary data.</text>
</comment>
<dbReference type="AlphaFoldDB" id="A0AAE3D397"/>
<evidence type="ECO:0000259" key="1">
    <source>
        <dbReference type="Pfam" id="PF01642"/>
    </source>
</evidence>
<dbReference type="RefSeq" id="WP_220230117.1">
    <property type="nucleotide sequence ID" value="NZ_JAICBX010000004.1"/>
</dbReference>